<dbReference type="RefSeq" id="WP_145446502.1">
    <property type="nucleotide sequence ID" value="NZ_CP036280.1"/>
</dbReference>
<name>A0A518BZD9_9BACT</name>
<feature type="chain" id="PRO_5021977621" evidence="3">
    <location>
        <begin position="27"/>
        <end position="442"/>
    </location>
</feature>
<evidence type="ECO:0000313" key="4">
    <source>
        <dbReference type="EMBL" id="QDU72329.1"/>
    </source>
</evidence>
<gene>
    <name evidence="4" type="ORF">Pan265_21940</name>
</gene>
<dbReference type="Proteomes" id="UP000320386">
    <property type="component" value="Chromosome"/>
</dbReference>
<evidence type="ECO:0000256" key="1">
    <source>
        <dbReference type="ARBA" id="ARBA00009820"/>
    </source>
</evidence>
<dbReference type="InterPro" id="IPR011659">
    <property type="entry name" value="WD40"/>
</dbReference>
<dbReference type="OrthoDB" id="269409at2"/>
<dbReference type="Gene3D" id="2.120.10.30">
    <property type="entry name" value="TolB, C-terminal domain"/>
    <property type="match status" value="2"/>
</dbReference>
<dbReference type="EMBL" id="CP036280">
    <property type="protein sequence ID" value="QDU72329.1"/>
    <property type="molecule type" value="Genomic_DNA"/>
</dbReference>
<keyword evidence="3" id="KW-0732">Signal</keyword>
<dbReference type="InterPro" id="IPR011042">
    <property type="entry name" value="6-blade_b-propeller_TolB-like"/>
</dbReference>
<feature type="region of interest" description="Disordered" evidence="2">
    <location>
        <begin position="48"/>
        <end position="96"/>
    </location>
</feature>
<dbReference type="KEGG" id="mcad:Pan265_21940"/>
<comment type="similarity">
    <text evidence="1">Belongs to the TolB family.</text>
</comment>
<dbReference type="Pfam" id="PF07676">
    <property type="entry name" value="PD40"/>
    <property type="match status" value="1"/>
</dbReference>
<keyword evidence="5" id="KW-1185">Reference proteome</keyword>
<dbReference type="Pfam" id="PF26549">
    <property type="entry name" value="Tricorn_N"/>
    <property type="match status" value="1"/>
</dbReference>
<evidence type="ECO:0000256" key="3">
    <source>
        <dbReference type="SAM" id="SignalP"/>
    </source>
</evidence>
<dbReference type="PANTHER" id="PTHR36842">
    <property type="entry name" value="PROTEIN TOLB HOMOLOG"/>
    <property type="match status" value="1"/>
</dbReference>
<evidence type="ECO:0000313" key="5">
    <source>
        <dbReference type="Proteomes" id="UP000320386"/>
    </source>
</evidence>
<dbReference type="AlphaFoldDB" id="A0A518BZD9"/>
<evidence type="ECO:0000256" key="2">
    <source>
        <dbReference type="SAM" id="MobiDB-lite"/>
    </source>
</evidence>
<feature type="signal peptide" evidence="3">
    <location>
        <begin position="1"/>
        <end position="26"/>
    </location>
</feature>
<dbReference type="SUPFAM" id="SSF82171">
    <property type="entry name" value="DPP6 N-terminal domain-like"/>
    <property type="match status" value="1"/>
</dbReference>
<dbReference type="PANTHER" id="PTHR36842:SF1">
    <property type="entry name" value="PROTEIN TOLB"/>
    <property type="match status" value="1"/>
</dbReference>
<organism evidence="4 5">
    <name type="scientific">Mucisphaera calidilacus</name>
    <dbReference type="NCBI Taxonomy" id="2527982"/>
    <lineage>
        <taxon>Bacteria</taxon>
        <taxon>Pseudomonadati</taxon>
        <taxon>Planctomycetota</taxon>
        <taxon>Phycisphaerae</taxon>
        <taxon>Phycisphaerales</taxon>
        <taxon>Phycisphaeraceae</taxon>
        <taxon>Mucisphaera</taxon>
    </lineage>
</organism>
<reference evidence="4 5" key="1">
    <citation type="submission" date="2019-02" db="EMBL/GenBank/DDBJ databases">
        <title>Deep-cultivation of Planctomycetes and their phenomic and genomic characterization uncovers novel biology.</title>
        <authorList>
            <person name="Wiegand S."/>
            <person name="Jogler M."/>
            <person name="Boedeker C."/>
            <person name="Pinto D."/>
            <person name="Vollmers J."/>
            <person name="Rivas-Marin E."/>
            <person name="Kohn T."/>
            <person name="Peeters S.H."/>
            <person name="Heuer A."/>
            <person name="Rast P."/>
            <person name="Oberbeckmann S."/>
            <person name="Bunk B."/>
            <person name="Jeske O."/>
            <person name="Meyerdierks A."/>
            <person name="Storesund J.E."/>
            <person name="Kallscheuer N."/>
            <person name="Luecker S."/>
            <person name="Lage O.M."/>
            <person name="Pohl T."/>
            <person name="Merkel B.J."/>
            <person name="Hornburger P."/>
            <person name="Mueller R.-W."/>
            <person name="Bruemmer F."/>
            <person name="Labrenz M."/>
            <person name="Spormann A.M."/>
            <person name="Op den Camp H."/>
            <person name="Overmann J."/>
            <person name="Amann R."/>
            <person name="Jetten M.S.M."/>
            <person name="Mascher T."/>
            <person name="Medema M.H."/>
            <person name="Devos D.P."/>
            <person name="Kaster A.-K."/>
            <person name="Ovreas L."/>
            <person name="Rohde M."/>
            <person name="Galperin M.Y."/>
            <person name="Jogler C."/>
        </authorList>
    </citation>
    <scope>NUCLEOTIDE SEQUENCE [LARGE SCALE GENOMIC DNA]</scope>
    <source>
        <strain evidence="4 5">Pan265</strain>
    </source>
</reference>
<sequence precursor="true">MTLFTRWSILTSSLLTLLLVSGCSQSYNGALGFGHGAEYDPAYAQSNREAGSVVREPVGPRRSQDTIARFDDQQAPKARPARPSGTASASATGDYGKSTVELAADRTPQGGVSSSRLFGEFGGTSARQIEGASTDNIQRITFTTEGGDFDPDIDAEGTFVVFASTRHSEQPDLYYKKLGASSATRLTEDPSRDVMPDISPDGKLVVFASDRSGSWDIYMKEIGARTAIRLTDELTEEVHPTFSPDGRFVVYSSFNEQNGEWELTVIDINNPGVKTYLGPGLFPSWSPVDNRIVFQRARERGDRRFGIWVIEYVNGQSTLPTELAASSNSAAITPDWSPNGRHIVFTTVVDPGTQGQQAAGPTDIWLMTSDGSGRSRLTAGRFENLLPTWGSDGQVYFVSNRAAAGVQNIWAVRPDQALRLVPAQEAKLGDAGRVGPPLPGAP</sequence>
<dbReference type="PROSITE" id="PS51257">
    <property type="entry name" value="PROKAR_LIPOPROTEIN"/>
    <property type="match status" value="1"/>
</dbReference>
<accession>A0A518BZD9</accession>
<feature type="compositionally biased region" description="Basic and acidic residues" evidence="2">
    <location>
        <begin position="58"/>
        <end position="74"/>
    </location>
</feature>
<protein>
    <submittedName>
        <fullName evidence="4">Translocation protein TolB</fullName>
    </submittedName>
</protein>
<proteinExistence type="inferred from homology"/>